<dbReference type="FunFam" id="3.40.50.970:FF:000001">
    <property type="entry name" value="Pyruvate dehydrogenase E1 beta subunit"/>
    <property type="match status" value="1"/>
</dbReference>
<dbReference type="SUPFAM" id="SSF52922">
    <property type="entry name" value="TK C-terminal domain-like"/>
    <property type="match status" value="1"/>
</dbReference>
<dbReference type="PANTHER" id="PTHR43257:SF2">
    <property type="entry name" value="PYRUVATE DEHYDROGENASE E1 COMPONENT SUBUNIT BETA"/>
    <property type="match status" value="1"/>
</dbReference>
<dbReference type="InterPro" id="IPR005475">
    <property type="entry name" value="Transketolase-like_Pyr-bd"/>
</dbReference>
<keyword evidence="6" id="KW-1185">Reference proteome</keyword>
<evidence type="ECO:0000256" key="3">
    <source>
        <dbReference type="ARBA" id="ARBA00023052"/>
    </source>
</evidence>
<dbReference type="SMART" id="SM00861">
    <property type="entry name" value="Transket_pyr"/>
    <property type="match status" value="1"/>
</dbReference>
<dbReference type="AlphaFoldDB" id="A0A2P8EFI3"/>
<keyword evidence="2" id="KW-0560">Oxidoreductase</keyword>
<evidence type="ECO:0000256" key="1">
    <source>
        <dbReference type="ARBA" id="ARBA00001964"/>
    </source>
</evidence>
<dbReference type="Pfam" id="PF02779">
    <property type="entry name" value="Transket_pyr"/>
    <property type="match status" value="1"/>
</dbReference>
<evidence type="ECO:0000256" key="2">
    <source>
        <dbReference type="ARBA" id="ARBA00023002"/>
    </source>
</evidence>
<keyword evidence="3" id="KW-0786">Thiamine pyrophosphate</keyword>
<proteinExistence type="predicted"/>
<dbReference type="InterPro" id="IPR033248">
    <property type="entry name" value="Transketolase_C"/>
</dbReference>
<keyword evidence="5" id="KW-0670">Pyruvate</keyword>
<dbReference type="InterPro" id="IPR029061">
    <property type="entry name" value="THDP-binding"/>
</dbReference>
<sequence>MPETRTISFGEAVNAALRRSLEERPEVLLYGEDVGVPGGVFGVTKGLHKQFGDRVFDTPISESAILGSAIGAAMFGRRPVVEIMWSDFFLVALDQVVNQAANVRYVSEGRLTAPLTIRTQQGAVPGSCAQHSQSLEAFFLHTPGIRVCMPSTAQDAYDLLLAAVDCDDPVVVIENRALYHAGKTEVEVGGPVAPIGGARPRRTGDAATVVSWGTLSSQAVVAADSLASEGHEVEVLETPWLDPFPWDDVTASVARTGRLVVAHEANHTGGFGAEILARVAESGITLRAIPQRVAVPDMRLPAAPELARAVLPDAAGIADAIRRVVS</sequence>
<dbReference type="RefSeq" id="WP_106535312.1">
    <property type="nucleotide sequence ID" value="NZ_ML142897.1"/>
</dbReference>
<dbReference type="SUPFAM" id="SSF52518">
    <property type="entry name" value="Thiamin diphosphate-binding fold (THDP-binding)"/>
    <property type="match status" value="1"/>
</dbReference>
<evidence type="ECO:0000313" key="5">
    <source>
        <dbReference type="EMBL" id="PSL08228.1"/>
    </source>
</evidence>
<organism evidence="5 6">
    <name type="scientific">Haloactinopolyspora alba</name>
    <dbReference type="NCBI Taxonomy" id="648780"/>
    <lineage>
        <taxon>Bacteria</taxon>
        <taxon>Bacillati</taxon>
        <taxon>Actinomycetota</taxon>
        <taxon>Actinomycetes</taxon>
        <taxon>Jiangellales</taxon>
        <taxon>Jiangellaceae</taxon>
        <taxon>Haloactinopolyspora</taxon>
    </lineage>
</organism>
<dbReference type="Gene3D" id="3.40.50.970">
    <property type="match status" value="1"/>
</dbReference>
<gene>
    <name evidence="5" type="ORF">CLV30_101198</name>
</gene>
<evidence type="ECO:0000313" key="6">
    <source>
        <dbReference type="Proteomes" id="UP000243528"/>
    </source>
</evidence>
<dbReference type="GO" id="GO:0016491">
    <property type="term" value="F:oxidoreductase activity"/>
    <property type="evidence" value="ECO:0007669"/>
    <property type="project" value="UniProtKB-KW"/>
</dbReference>
<dbReference type="Gene3D" id="3.40.50.920">
    <property type="match status" value="1"/>
</dbReference>
<protein>
    <submittedName>
        <fullName evidence="5">Pyruvate dehydrogenase E1 component beta subunit</fullName>
    </submittedName>
</protein>
<evidence type="ECO:0000259" key="4">
    <source>
        <dbReference type="SMART" id="SM00861"/>
    </source>
</evidence>
<dbReference type="Proteomes" id="UP000243528">
    <property type="component" value="Unassembled WGS sequence"/>
</dbReference>
<comment type="caution">
    <text evidence="5">The sequence shown here is derived from an EMBL/GenBank/DDBJ whole genome shotgun (WGS) entry which is preliminary data.</text>
</comment>
<reference evidence="5 6" key="1">
    <citation type="submission" date="2018-03" db="EMBL/GenBank/DDBJ databases">
        <title>Genomic Encyclopedia of Archaeal and Bacterial Type Strains, Phase II (KMG-II): from individual species to whole genera.</title>
        <authorList>
            <person name="Goeker M."/>
        </authorList>
    </citation>
    <scope>NUCLEOTIDE SEQUENCE [LARGE SCALE GENOMIC DNA]</scope>
    <source>
        <strain evidence="5 6">DSM 45211</strain>
    </source>
</reference>
<dbReference type="CDD" id="cd07036">
    <property type="entry name" value="TPP_PYR_E1-PDHc-beta_like"/>
    <property type="match status" value="1"/>
</dbReference>
<dbReference type="InterPro" id="IPR009014">
    <property type="entry name" value="Transketo_C/PFOR_II"/>
</dbReference>
<dbReference type="EMBL" id="PYGE01000001">
    <property type="protein sequence ID" value="PSL08228.1"/>
    <property type="molecule type" value="Genomic_DNA"/>
</dbReference>
<comment type="cofactor">
    <cofactor evidence="1">
        <name>thiamine diphosphate</name>
        <dbReference type="ChEBI" id="CHEBI:58937"/>
    </cofactor>
</comment>
<accession>A0A2P8EFI3</accession>
<feature type="domain" description="Transketolase-like pyrimidine-binding" evidence="4">
    <location>
        <begin position="7"/>
        <end position="181"/>
    </location>
</feature>
<dbReference type="OrthoDB" id="3457658at2"/>
<dbReference type="Pfam" id="PF02780">
    <property type="entry name" value="Transketolase_C"/>
    <property type="match status" value="1"/>
</dbReference>
<name>A0A2P8EFI3_9ACTN</name>
<dbReference type="GO" id="GO:0000287">
    <property type="term" value="F:magnesium ion binding"/>
    <property type="evidence" value="ECO:0007669"/>
    <property type="project" value="UniProtKB-ARBA"/>
</dbReference>
<dbReference type="PANTHER" id="PTHR43257">
    <property type="entry name" value="PYRUVATE DEHYDROGENASE E1 COMPONENT BETA SUBUNIT"/>
    <property type="match status" value="1"/>
</dbReference>